<dbReference type="EMBL" id="JAAMOB010000014">
    <property type="protein sequence ID" value="KAF4104679.1"/>
    <property type="molecule type" value="Genomic_DNA"/>
</dbReference>
<keyword evidence="2" id="KW-1185">Reference proteome</keyword>
<evidence type="ECO:0000313" key="1">
    <source>
        <dbReference type="EMBL" id="KAF4104679.1"/>
    </source>
</evidence>
<dbReference type="AlphaFoldDB" id="A0A7J6CBJ2"/>
<proteinExistence type="predicted"/>
<protein>
    <submittedName>
        <fullName evidence="1">Uncharacterized protein</fullName>
    </submittedName>
</protein>
<sequence>MLLTENSGLLFLQRHREILRGDRGLKHVSSSVLFPALLSPTQRPTPSPCPSAPAGTSAGRVASTSLPLLFRSESFTRDDIIVVCQSQKAVGLLSQHRLQPCQQSACSTLSPSITDERGSAVVTPCIERPALRGLRLFAAR</sequence>
<gene>
    <name evidence="1" type="ORF">G5714_014010</name>
</gene>
<reference evidence="1 2" key="1">
    <citation type="submission" date="2020-04" db="EMBL/GenBank/DDBJ databases">
        <title>Chromosome-level genome assembly of a cyprinid fish Onychostoma macrolepis by integration of Nanopore Sequencing, Bionano and Hi-C technology.</title>
        <authorList>
            <person name="Wang D."/>
        </authorList>
    </citation>
    <scope>NUCLEOTIDE SEQUENCE [LARGE SCALE GENOMIC DNA]</scope>
    <source>
        <strain evidence="1">SWU-2019</strain>
        <tissue evidence="1">Muscle</tissue>
    </source>
</reference>
<dbReference type="Proteomes" id="UP000579812">
    <property type="component" value="Unassembled WGS sequence"/>
</dbReference>
<organism evidence="1 2">
    <name type="scientific">Onychostoma macrolepis</name>
    <dbReference type="NCBI Taxonomy" id="369639"/>
    <lineage>
        <taxon>Eukaryota</taxon>
        <taxon>Metazoa</taxon>
        <taxon>Chordata</taxon>
        <taxon>Craniata</taxon>
        <taxon>Vertebrata</taxon>
        <taxon>Euteleostomi</taxon>
        <taxon>Actinopterygii</taxon>
        <taxon>Neopterygii</taxon>
        <taxon>Teleostei</taxon>
        <taxon>Ostariophysi</taxon>
        <taxon>Cypriniformes</taxon>
        <taxon>Cyprinidae</taxon>
        <taxon>Acrossocheilinae</taxon>
        <taxon>Onychostoma</taxon>
    </lineage>
</organism>
<comment type="caution">
    <text evidence="1">The sequence shown here is derived from an EMBL/GenBank/DDBJ whole genome shotgun (WGS) entry which is preliminary data.</text>
</comment>
<accession>A0A7J6CBJ2</accession>
<evidence type="ECO:0000313" key="2">
    <source>
        <dbReference type="Proteomes" id="UP000579812"/>
    </source>
</evidence>
<name>A0A7J6CBJ2_9TELE</name>